<feature type="domain" description="Alcohol dehydrogenase-like C-terminal" evidence="5">
    <location>
        <begin position="183"/>
        <end position="310"/>
    </location>
</feature>
<keyword evidence="1 4" id="KW-0479">Metal-binding</keyword>
<dbReference type="PANTHER" id="PTHR43401:SF2">
    <property type="entry name" value="L-THREONINE 3-DEHYDROGENASE"/>
    <property type="match status" value="1"/>
</dbReference>
<reference evidence="7" key="1">
    <citation type="journal article" date="2021" name="PeerJ">
        <title>Extensive microbial diversity within the chicken gut microbiome revealed by metagenomics and culture.</title>
        <authorList>
            <person name="Gilroy R."/>
            <person name="Ravi A."/>
            <person name="Getino M."/>
            <person name="Pursley I."/>
            <person name="Horton D.L."/>
            <person name="Alikhan N.F."/>
            <person name="Baker D."/>
            <person name="Gharbi K."/>
            <person name="Hall N."/>
            <person name="Watson M."/>
            <person name="Adriaenssens E.M."/>
            <person name="Foster-Nyarko E."/>
            <person name="Jarju S."/>
            <person name="Secka A."/>
            <person name="Antonio M."/>
            <person name="Oren A."/>
            <person name="Chaudhuri R.R."/>
            <person name="La Ragione R."/>
            <person name="Hildebrand F."/>
            <person name="Pallen M.J."/>
        </authorList>
    </citation>
    <scope>NUCLEOTIDE SEQUENCE</scope>
    <source>
        <strain evidence="7">CHK191-13928</strain>
    </source>
</reference>
<comment type="cofactor">
    <cofactor evidence="4">
        <name>Zn(2+)</name>
        <dbReference type="ChEBI" id="CHEBI:29105"/>
    </cofactor>
</comment>
<dbReference type="InterPro" id="IPR011032">
    <property type="entry name" value="GroES-like_sf"/>
</dbReference>
<dbReference type="EMBL" id="DXEM01000006">
    <property type="protein sequence ID" value="HIX66954.1"/>
    <property type="molecule type" value="Genomic_DNA"/>
</dbReference>
<evidence type="ECO:0000256" key="1">
    <source>
        <dbReference type="ARBA" id="ARBA00022723"/>
    </source>
</evidence>
<dbReference type="SUPFAM" id="SSF50129">
    <property type="entry name" value="GroES-like"/>
    <property type="match status" value="1"/>
</dbReference>
<gene>
    <name evidence="7" type="ORF">H9735_02360</name>
</gene>
<dbReference type="Gene3D" id="3.90.180.10">
    <property type="entry name" value="Medium-chain alcohol dehydrogenases, catalytic domain"/>
    <property type="match status" value="1"/>
</dbReference>
<dbReference type="Pfam" id="PF08240">
    <property type="entry name" value="ADH_N"/>
    <property type="match status" value="1"/>
</dbReference>
<dbReference type="InterPro" id="IPR013154">
    <property type="entry name" value="ADH-like_N"/>
</dbReference>
<evidence type="ECO:0000313" key="7">
    <source>
        <dbReference type="EMBL" id="HIX66954.1"/>
    </source>
</evidence>
<proteinExistence type="inferred from homology"/>
<comment type="caution">
    <text evidence="7">The sequence shown here is derived from an EMBL/GenBank/DDBJ whole genome shotgun (WGS) entry which is preliminary data.</text>
</comment>
<feature type="domain" description="Alcohol dehydrogenase-like N-terminal" evidence="6">
    <location>
        <begin position="28"/>
        <end position="142"/>
    </location>
</feature>
<evidence type="ECO:0000256" key="2">
    <source>
        <dbReference type="ARBA" id="ARBA00022833"/>
    </source>
</evidence>
<dbReference type="Proteomes" id="UP000886721">
    <property type="component" value="Unassembled WGS sequence"/>
</dbReference>
<evidence type="ECO:0000313" key="8">
    <source>
        <dbReference type="Proteomes" id="UP000886721"/>
    </source>
</evidence>
<protein>
    <submittedName>
        <fullName evidence="7">Alcohol dehydrogenase catalytic domain-containing protein</fullName>
    </submittedName>
</protein>
<dbReference type="Pfam" id="PF00107">
    <property type="entry name" value="ADH_zinc_N"/>
    <property type="match status" value="1"/>
</dbReference>
<evidence type="ECO:0000259" key="6">
    <source>
        <dbReference type="Pfam" id="PF08240"/>
    </source>
</evidence>
<organism evidence="7 8">
    <name type="scientific">Candidatus Anaerostipes excrementavium</name>
    <dbReference type="NCBI Taxonomy" id="2838463"/>
    <lineage>
        <taxon>Bacteria</taxon>
        <taxon>Bacillati</taxon>
        <taxon>Bacillota</taxon>
        <taxon>Clostridia</taxon>
        <taxon>Lachnospirales</taxon>
        <taxon>Lachnospiraceae</taxon>
        <taxon>Anaerostipes</taxon>
    </lineage>
</organism>
<comment type="similarity">
    <text evidence="4">Belongs to the zinc-containing alcohol dehydrogenase family.</text>
</comment>
<dbReference type="GO" id="GO:0008270">
    <property type="term" value="F:zinc ion binding"/>
    <property type="evidence" value="ECO:0007669"/>
    <property type="project" value="InterPro"/>
</dbReference>
<dbReference type="Gene3D" id="3.40.50.720">
    <property type="entry name" value="NAD(P)-binding Rossmann-like Domain"/>
    <property type="match status" value="1"/>
</dbReference>
<name>A0A9D1WTG4_9FIRM</name>
<keyword evidence="3" id="KW-0560">Oxidoreductase</keyword>
<dbReference type="PROSITE" id="PS00059">
    <property type="entry name" value="ADH_ZINC"/>
    <property type="match status" value="1"/>
</dbReference>
<sequence length="348" mass="38235">MDEMAKTLIFTGEKQIELREYPIPEISDDKVLVKVEACAICTWEQRVYTGVKKVEFPFIGGHEMVGKILKIGKNVDTREWSVGDFVAVGVTLPCENCYQCKSGNEQNCEHFDHSKQQEGLPEKGMGGMSSHLLVSPKNLFHIGNISPEEATITEPLSCVLHSVETAEIEFGDTVVVIGCGIMGLLHTILSVKRGACVIVSDTNEERTALALKLGASYAVNPSKEDLEKRVKEVTGGIKAQVVFDTTPISAVAQEAVKSVANNGRLVLYSSFYPDTPISISPDWLHKSAAKLLGTANSNTVDFTKATRLLSQKIVDVKPFVSEVYELEDYQKAFESAIKGDKFRVVIKF</sequence>
<dbReference type="AlphaFoldDB" id="A0A9D1WTG4"/>
<evidence type="ECO:0000259" key="5">
    <source>
        <dbReference type="Pfam" id="PF00107"/>
    </source>
</evidence>
<dbReference type="PANTHER" id="PTHR43401">
    <property type="entry name" value="L-THREONINE 3-DEHYDROGENASE"/>
    <property type="match status" value="1"/>
</dbReference>
<evidence type="ECO:0000256" key="4">
    <source>
        <dbReference type="RuleBase" id="RU361277"/>
    </source>
</evidence>
<dbReference type="InterPro" id="IPR036291">
    <property type="entry name" value="NAD(P)-bd_dom_sf"/>
</dbReference>
<dbReference type="InterPro" id="IPR002328">
    <property type="entry name" value="ADH_Zn_CS"/>
</dbReference>
<accession>A0A9D1WTG4</accession>
<dbReference type="SUPFAM" id="SSF51735">
    <property type="entry name" value="NAD(P)-binding Rossmann-fold domains"/>
    <property type="match status" value="1"/>
</dbReference>
<reference evidence="7" key="2">
    <citation type="submission" date="2021-04" db="EMBL/GenBank/DDBJ databases">
        <authorList>
            <person name="Gilroy R."/>
        </authorList>
    </citation>
    <scope>NUCLEOTIDE SEQUENCE</scope>
    <source>
        <strain evidence="7">CHK191-13928</strain>
    </source>
</reference>
<dbReference type="InterPro" id="IPR013149">
    <property type="entry name" value="ADH-like_C"/>
</dbReference>
<dbReference type="GO" id="GO:0016491">
    <property type="term" value="F:oxidoreductase activity"/>
    <property type="evidence" value="ECO:0007669"/>
    <property type="project" value="UniProtKB-KW"/>
</dbReference>
<keyword evidence="2 4" id="KW-0862">Zinc</keyword>
<evidence type="ECO:0000256" key="3">
    <source>
        <dbReference type="ARBA" id="ARBA00023002"/>
    </source>
</evidence>
<dbReference type="InterPro" id="IPR050129">
    <property type="entry name" value="Zn_alcohol_dh"/>
</dbReference>